<proteinExistence type="predicted"/>
<feature type="domain" description="HTH tetR-type" evidence="5">
    <location>
        <begin position="85"/>
        <end position="145"/>
    </location>
</feature>
<protein>
    <recommendedName>
        <fullName evidence="5">HTH tetR-type domain-containing protein</fullName>
    </recommendedName>
</protein>
<keyword evidence="2 4" id="KW-0238">DNA-binding</keyword>
<reference evidence="7" key="1">
    <citation type="journal article" date="2019" name="Int. J. Syst. Evol. Microbiol.">
        <title>The Global Catalogue of Microorganisms (GCM) 10K type strain sequencing project: providing services to taxonomists for standard genome sequencing and annotation.</title>
        <authorList>
            <consortium name="The Broad Institute Genomics Platform"/>
            <consortium name="The Broad Institute Genome Sequencing Center for Infectious Disease"/>
            <person name="Wu L."/>
            <person name="Ma J."/>
        </authorList>
    </citation>
    <scope>NUCLEOTIDE SEQUENCE [LARGE SCALE GENOMIC DNA]</scope>
    <source>
        <strain evidence="7">JCM 17342</strain>
    </source>
</reference>
<dbReference type="Pfam" id="PF00440">
    <property type="entry name" value="TetR_N"/>
    <property type="match status" value="1"/>
</dbReference>
<evidence type="ECO:0000256" key="1">
    <source>
        <dbReference type="ARBA" id="ARBA00023015"/>
    </source>
</evidence>
<evidence type="ECO:0000313" key="7">
    <source>
        <dbReference type="Proteomes" id="UP001501747"/>
    </source>
</evidence>
<dbReference type="SUPFAM" id="SSF46689">
    <property type="entry name" value="Homeodomain-like"/>
    <property type="match status" value="1"/>
</dbReference>
<evidence type="ECO:0000259" key="5">
    <source>
        <dbReference type="PROSITE" id="PS50977"/>
    </source>
</evidence>
<evidence type="ECO:0000313" key="6">
    <source>
        <dbReference type="EMBL" id="GAA4035382.1"/>
    </source>
</evidence>
<dbReference type="PROSITE" id="PS50977">
    <property type="entry name" value="HTH_TETR_2"/>
    <property type="match status" value="1"/>
</dbReference>
<dbReference type="PANTHER" id="PTHR30055:SF238">
    <property type="entry name" value="MYCOFACTOCIN BIOSYNTHESIS TRANSCRIPTIONAL REGULATOR MFTR-RELATED"/>
    <property type="match status" value="1"/>
</dbReference>
<dbReference type="PROSITE" id="PS01081">
    <property type="entry name" value="HTH_TETR_1"/>
    <property type="match status" value="1"/>
</dbReference>
<organism evidence="6 7">
    <name type="scientific">Allokutzneria multivorans</name>
    <dbReference type="NCBI Taxonomy" id="1142134"/>
    <lineage>
        <taxon>Bacteria</taxon>
        <taxon>Bacillati</taxon>
        <taxon>Actinomycetota</taxon>
        <taxon>Actinomycetes</taxon>
        <taxon>Pseudonocardiales</taxon>
        <taxon>Pseudonocardiaceae</taxon>
        <taxon>Allokutzneria</taxon>
    </lineage>
</organism>
<evidence type="ECO:0000256" key="3">
    <source>
        <dbReference type="ARBA" id="ARBA00023163"/>
    </source>
</evidence>
<keyword evidence="3" id="KW-0804">Transcription</keyword>
<gene>
    <name evidence="6" type="ORF">GCM10022247_71140</name>
</gene>
<evidence type="ECO:0000256" key="2">
    <source>
        <dbReference type="ARBA" id="ARBA00023125"/>
    </source>
</evidence>
<evidence type="ECO:0000256" key="4">
    <source>
        <dbReference type="PROSITE-ProRule" id="PRU00335"/>
    </source>
</evidence>
<dbReference type="InterPro" id="IPR009057">
    <property type="entry name" value="Homeodomain-like_sf"/>
</dbReference>
<dbReference type="EMBL" id="BAABAL010000026">
    <property type="protein sequence ID" value="GAA4035382.1"/>
    <property type="molecule type" value="Genomic_DNA"/>
</dbReference>
<dbReference type="PRINTS" id="PR00455">
    <property type="entry name" value="HTHTETR"/>
</dbReference>
<feature type="DNA-binding region" description="H-T-H motif" evidence="4">
    <location>
        <begin position="108"/>
        <end position="127"/>
    </location>
</feature>
<dbReference type="InterPro" id="IPR001647">
    <property type="entry name" value="HTH_TetR"/>
</dbReference>
<keyword evidence="1" id="KW-0805">Transcription regulation</keyword>
<sequence>MPRNPCGGGISVDDALVDPLGSGPDLPDRGVVTLVAGQQAQVRLRSASYARTGGYSVSFGTRYRKELSTGRYAARVADLRDRKRQRARDQIVDAAFALFAKRGFHDVTVTEIAERAEVGRTTFFRYFGDKQEVVFSDEQGLLEQMTEHQRAFDPVTARSVCPAMRQLRGTVLALCEAITKDRKRYLVHERLLEENPELVDRSIRKVQRFTQALEDVLVERGTPREIAVLAAQLSLGCFQAGRRLADGNPSRLVSEVEAAFERVVGRRP</sequence>
<accession>A0ABP7U3U7</accession>
<dbReference type="Proteomes" id="UP001501747">
    <property type="component" value="Unassembled WGS sequence"/>
</dbReference>
<dbReference type="Gene3D" id="1.10.357.10">
    <property type="entry name" value="Tetracycline Repressor, domain 2"/>
    <property type="match status" value="1"/>
</dbReference>
<keyword evidence="7" id="KW-1185">Reference proteome</keyword>
<comment type="caution">
    <text evidence="6">The sequence shown here is derived from an EMBL/GenBank/DDBJ whole genome shotgun (WGS) entry which is preliminary data.</text>
</comment>
<name>A0ABP7U3U7_9PSEU</name>
<dbReference type="InterPro" id="IPR023772">
    <property type="entry name" value="DNA-bd_HTH_TetR-type_CS"/>
</dbReference>
<dbReference type="InterPro" id="IPR050109">
    <property type="entry name" value="HTH-type_TetR-like_transc_reg"/>
</dbReference>
<dbReference type="PANTHER" id="PTHR30055">
    <property type="entry name" value="HTH-TYPE TRANSCRIPTIONAL REGULATOR RUTR"/>
    <property type="match status" value="1"/>
</dbReference>